<evidence type="ECO:0000259" key="5">
    <source>
        <dbReference type="SMART" id="SM00895"/>
    </source>
</evidence>
<dbReference type="Gene3D" id="1.10.10.10">
    <property type="entry name" value="Winged helix-like DNA-binding domain superfamily/Winged helix DNA-binding domain"/>
    <property type="match status" value="1"/>
</dbReference>
<dbReference type="EMBL" id="JAAKZG010000018">
    <property type="protein sequence ID" value="NGN44714.1"/>
    <property type="molecule type" value="Genomic_DNA"/>
</dbReference>
<dbReference type="PANTHER" id="PTHR43537">
    <property type="entry name" value="TRANSCRIPTIONAL REGULATOR, GNTR FAMILY"/>
    <property type="match status" value="1"/>
</dbReference>
<keyword evidence="1" id="KW-0805">Transcription regulation</keyword>
<evidence type="ECO:0000259" key="4">
    <source>
        <dbReference type="SMART" id="SM00345"/>
    </source>
</evidence>
<protein>
    <submittedName>
        <fullName evidence="6">GntR family transcriptional regulator</fullName>
    </submittedName>
</protein>
<dbReference type="GO" id="GO:0003700">
    <property type="term" value="F:DNA-binding transcription factor activity"/>
    <property type="evidence" value="ECO:0007669"/>
    <property type="project" value="InterPro"/>
</dbReference>
<dbReference type="PANTHER" id="PTHR43537:SF39">
    <property type="entry name" value="HTH-TYPE TRANSCRIPTIONAL REGULATOR MCBR"/>
    <property type="match status" value="1"/>
</dbReference>
<dbReference type="Proteomes" id="UP000481252">
    <property type="component" value="Unassembled WGS sequence"/>
</dbReference>
<evidence type="ECO:0000256" key="2">
    <source>
        <dbReference type="ARBA" id="ARBA00023125"/>
    </source>
</evidence>
<dbReference type="GO" id="GO:0003677">
    <property type="term" value="F:DNA binding"/>
    <property type="evidence" value="ECO:0007669"/>
    <property type="project" value="UniProtKB-KW"/>
</dbReference>
<organism evidence="6 7">
    <name type="scientific">Mesorhizobium zhangyense</name>
    <dbReference type="NCBI Taxonomy" id="1776730"/>
    <lineage>
        <taxon>Bacteria</taxon>
        <taxon>Pseudomonadati</taxon>
        <taxon>Pseudomonadota</taxon>
        <taxon>Alphaproteobacteria</taxon>
        <taxon>Hyphomicrobiales</taxon>
        <taxon>Phyllobacteriaceae</taxon>
        <taxon>Mesorhizobium</taxon>
    </lineage>
</organism>
<dbReference type="InterPro" id="IPR036390">
    <property type="entry name" value="WH_DNA-bd_sf"/>
</dbReference>
<evidence type="ECO:0000313" key="6">
    <source>
        <dbReference type="EMBL" id="NGN44714.1"/>
    </source>
</evidence>
<dbReference type="InterPro" id="IPR036388">
    <property type="entry name" value="WH-like_DNA-bd_sf"/>
</dbReference>
<dbReference type="SUPFAM" id="SSF48008">
    <property type="entry name" value="GntR ligand-binding domain-like"/>
    <property type="match status" value="1"/>
</dbReference>
<gene>
    <name evidence="6" type="ORF">G6N74_27025</name>
</gene>
<dbReference type="InterPro" id="IPR011711">
    <property type="entry name" value="GntR_C"/>
</dbReference>
<dbReference type="SUPFAM" id="SSF46785">
    <property type="entry name" value="Winged helix' DNA-binding domain"/>
    <property type="match status" value="1"/>
</dbReference>
<dbReference type="Gene3D" id="1.20.120.530">
    <property type="entry name" value="GntR ligand-binding domain-like"/>
    <property type="match status" value="1"/>
</dbReference>
<dbReference type="InterPro" id="IPR000524">
    <property type="entry name" value="Tscrpt_reg_HTH_GntR"/>
</dbReference>
<feature type="domain" description="HTH gntR-type" evidence="4">
    <location>
        <begin position="19"/>
        <end position="77"/>
    </location>
</feature>
<dbReference type="Pfam" id="PF07729">
    <property type="entry name" value="FCD"/>
    <property type="match status" value="1"/>
</dbReference>
<dbReference type="AlphaFoldDB" id="A0A7C9RB83"/>
<dbReference type="InterPro" id="IPR008920">
    <property type="entry name" value="TF_FadR/GntR_C"/>
</dbReference>
<accession>A0A7C9RB83</accession>
<evidence type="ECO:0000256" key="1">
    <source>
        <dbReference type="ARBA" id="ARBA00023015"/>
    </source>
</evidence>
<evidence type="ECO:0000256" key="3">
    <source>
        <dbReference type="ARBA" id="ARBA00023163"/>
    </source>
</evidence>
<proteinExistence type="predicted"/>
<name>A0A7C9RB83_9HYPH</name>
<dbReference type="SMART" id="SM00895">
    <property type="entry name" value="FCD"/>
    <property type="match status" value="1"/>
</dbReference>
<keyword evidence="2" id="KW-0238">DNA-binding</keyword>
<reference evidence="6 7" key="1">
    <citation type="submission" date="2020-02" db="EMBL/GenBank/DDBJ databases">
        <title>Genome sequence of the type strain CGMCC 1.15528 of Mesorhizobium zhangyense.</title>
        <authorList>
            <person name="Gao J."/>
            <person name="Sun J."/>
        </authorList>
    </citation>
    <scope>NUCLEOTIDE SEQUENCE [LARGE SCALE GENOMIC DNA]</scope>
    <source>
        <strain evidence="6 7">CGMCC 1.15528</strain>
    </source>
</reference>
<dbReference type="RefSeq" id="WP_165121086.1">
    <property type="nucleotide sequence ID" value="NZ_JAAKZG010000018.1"/>
</dbReference>
<keyword evidence="3" id="KW-0804">Transcription</keyword>
<feature type="domain" description="GntR C-terminal" evidence="5">
    <location>
        <begin position="87"/>
        <end position="217"/>
    </location>
</feature>
<keyword evidence="7" id="KW-1185">Reference proteome</keyword>
<dbReference type="SMART" id="SM00345">
    <property type="entry name" value="HTH_GNTR"/>
    <property type="match status" value="1"/>
</dbReference>
<evidence type="ECO:0000313" key="7">
    <source>
        <dbReference type="Proteomes" id="UP000481252"/>
    </source>
</evidence>
<comment type="caution">
    <text evidence="6">The sequence shown here is derived from an EMBL/GenBank/DDBJ whole genome shotgun (WGS) entry which is preliminary data.</text>
</comment>
<sequence>MNEAGFFKVSSRVTVQDGVYEQLRHALMWGKFEPSQVMTISSLAAEFKTSHMPVREALRRLVAENGLEIARNGSAQVPAVSRGRLDDLSRARSSLEGLATELATPLMTATDIDRSLGLAKEHEALGRAGKVYDMLRKNQEFHFSIYEKSASEILPQMIEVLWLRFGPYMRILSDLIKQQLDDGVIPSYSTYHYDMIEAFRAGKAQSAGRLMVRDIEVTQKLLQDICADWNIGVR</sequence>
<dbReference type="Pfam" id="PF00392">
    <property type="entry name" value="GntR"/>
    <property type="match status" value="1"/>
</dbReference>